<dbReference type="GO" id="GO:0006777">
    <property type="term" value="P:Mo-molybdopterin cofactor biosynthetic process"/>
    <property type="evidence" value="ECO:0007669"/>
    <property type="project" value="UniProtKB-KW"/>
</dbReference>
<evidence type="ECO:0000259" key="8">
    <source>
        <dbReference type="Pfam" id="PF12804"/>
    </source>
</evidence>
<keyword evidence="10" id="KW-1185">Reference proteome</keyword>
<accession>A0A1H1W637</accession>
<dbReference type="InterPro" id="IPR025877">
    <property type="entry name" value="MobA-like_NTP_Trfase"/>
</dbReference>
<proteinExistence type="predicted"/>
<evidence type="ECO:0000256" key="6">
    <source>
        <dbReference type="ARBA" id="ARBA00023134"/>
    </source>
</evidence>
<dbReference type="EMBL" id="LT629779">
    <property type="protein sequence ID" value="SDS92442.1"/>
    <property type="molecule type" value="Genomic_DNA"/>
</dbReference>
<evidence type="ECO:0000256" key="7">
    <source>
        <dbReference type="ARBA" id="ARBA00023150"/>
    </source>
</evidence>
<dbReference type="CDD" id="cd02503">
    <property type="entry name" value="MobA"/>
    <property type="match status" value="1"/>
</dbReference>
<dbReference type="Pfam" id="PF12804">
    <property type="entry name" value="NTP_transf_3"/>
    <property type="match status" value="1"/>
</dbReference>
<feature type="domain" description="MobA-like NTP transferase" evidence="8">
    <location>
        <begin position="10"/>
        <end position="175"/>
    </location>
</feature>
<keyword evidence="7" id="KW-0501">Molybdenum cofactor biosynthesis</keyword>
<keyword evidence="6" id="KW-0342">GTP-binding</keyword>
<protein>
    <submittedName>
        <fullName evidence="9">Molybdopterin-guanine dinucleotide biosynthesis protein A</fullName>
    </submittedName>
</protein>
<evidence type="ECO:0000256" key="4">
    <source>
        <dbReference type="ARBA" id="ARBA00022741"/>
    </source>
</evidence>
<dbReference type="InterPro" id="IPR013482">
    <property type="entry name" value="Molybde_CF_guanTrfase"/>
</dbReference>
<dbReference type="InterPro" id="IPR029044">
    <property type="entry name" value="Nucleotide-diphossugar_trans"/>
</dbReference>
<sequence length="219" mass="22145">MQDDVPAFDALILAGGRSSRLGGVPKQGLLFRGTTLLERVLAAAEGARATVIVGPDPGPLPPGVLTCREEPEFAGPAAAIATGLDVLDRAGASAPHTLVLACDMPLVSGAVRALLDELSMGQGAGTYMACTEDEHGAGRMQPLAGLYSTGMLKKSARELASNGRLVNGSVRSLLASLDVQLVAVPAAYTADVDTWDDAAALGIAAGSPDVEDGAGRGRS</sequence>
<organism evidence="9 10">
    <name type="scientific">Pseudarthrobacter equi</name>
    <dbReference type="NCBI Taxonomy" id="728066"/>
    <lineage>
        <taxon>Bacteria</taxon>
        <taxon>Bacillati</taxon>
        <taxon>Actinomycetota</taxon>
        <taxon>Actinomycetes</taxon>
        <taxon>Micrococcales</taxon>
        <taxon>Micrococcaceae</taxon>
        <taxon>Pseudarthrobacter</taxon>
    </lineage>
</organism>
<dbReference type="AlphaFoldDB" id="A0A1H1W637"/>
<dbReference type="SUPFAM" id="SSF53448">
    <property type="entry name" value="Nucleotide-diphospho-sugar transferases"/>
    <property type="match status" value="1"/>
</dbReference>
<keyword evidence="1" id="KW-0963">Cytoplasm</keyword>
<evidence type="ECO:0000256" key="1">
    <source>
        <dbReference type="ARBA" id="ARBA00022490"/>
    </source>
</evidence>
<dbReference type="GO" id="GO:0005525">
    <property type="term" value="F:GTP binding"/>
    <property type="evidence" value="ECO:0007669"/>
    <property type="project" value="UniProtKB-KW"/>
</dbReference>
<evidence type="ECO:0000256" key="3">
    <source>
        <dbReference type="ARBA" id="ARBA00022723"/>
    </source>
</evidence>
<dbReference type="PANTHER" id="PTHR19136:SF81">
    <property type="entry name" value="MOLYBDENUM COFACTOR GUANYLYLTRANSFERASE"/>
    <property type="match status" value="1"/>
</dbReference>
<keyword evidence="4" id="KW-0547">Nucleotide-binding</keyword>
<dbReference type="RefSeq" id="WP_172829913.1">
    <property type="nucleotide sequence ID" value="NZ_LT629779.1"/>
</dbReference>
<reference evidence="10" key="1">
    <citation type="submission" date="2016-10" db="EMBL/GenBank/DDBJ databases">
        <authorList>
            <person name="Varghese N."/>
            <person name="Submissions S."/>
        </authorList>
    </citation>
    <scope>NUCLEOTIDE SEQUENCE [LARGE SCALE GENOMIC DNA]</scope>
    <source>
        <strain evidence="10">IMMIB L-1606</strain>
    </source>
</reference>
<keyword evidence="5" id="KW-0460">Magnesium</keyword>
<dbReference type="GO" id="GO:0046872">
    <property type="term" value="F:metal ion binding"/>
    <property type="evidence" value="ECO:0007669"/>
    <property type="project" value="UniProtKB-KW"/>
</dbReference>
<keyword evidence="3" id="KW-0479">Metal-binding</keyword>
<gene>
    <name evidence="9" type="ORF">SAMN04489743_1222</name>
</gene>
<evidence type="ECO:0000256" key="2">
    <source>
        <dbReference type="ARBA" id="ARBA00022679"/>
    </source>
</evidence>
<evidence type="ECO:0000313" key="10">
    <source>
        <dbReference type="Proteomes" id="UP000198751"/>
    </source>
</evidence>
<dbReference type="Proteomes" id="UP000198751">
    <property type="component" value="Chromosome I"/>
</dbReference>
<dbReference type="Gene3D" id="3.90.550.10">
    <property type="entry name" value="Spore Coat Polysaccharide Biosynthesis Protein SpsA, Chain A"/>
    <property type="match status" value="1"/>
</dbReference>
<keyword evidence="2" id="KW-0808">Transferase</keyword>
<dbReference type="PANTHER" id="PTHR19136">
    <property type="entry name" value="MOLYBDENUM COFACTOR GUANYLYLTRANSFERASE"/>
    <property type="match status" value="1"/>
</dbReference>
<dbReference type="GO" id="GO:0016779">
    <property type="term" value="F:nucleotidyltransferase activity"/>
    <property type="evidence" value="ECO:0007669"/>
    <property type="project" value="UniProtKB-ARBA"/>
</dbReference>
<evidence type="ECO:0000313" key="9">
    <source>
        <dbReference type="EMBL" id="SDS92442.1"/>
    </source>
</evidence>
<name>A0A1H1W637_9MICC</name>
<evidence type="ECO:0000256" key="5">
    <source>
        <dbReference type="ARBA" id="ARBA00022842"/>
    </source>
</evidence>